<feature type="domain" description="HTH luxR-type" evidence="4">
    <location>
        <begin position="133"/>
        <end position="198"/>
    </location>
</feature>
<dbReference type="EMBL" id="JAHFVK010000001">
    <property type="protein sequence ID" value="MBT2133111.1"/>
    <property type="molecule type" value="Genomic_DNA"/>
</dbReference>
<evidence type="ECO:0000256" key="2">
    <source>
        <dbReference type="ARBA" id="ARBA00023125"/>
    </source>
</evidence>
<evidence type="ECO:0000313" key="6">
    <source>
        <dbReference type="Proteomes" id="UP000811255"/>
    </source>
</evidence>
<dbReference type="PANTHER" id="PTHR44688:SF16">
    <property type="entry name" value="DNA-BINDING TRANSCRIPTIONAL ACTIVATOR DEVR_DOSR"/>
    <property type="match status" value="1"/>
</dbReference>
<dbReference type="PRINTS" id="PR00038">
    <property type="entry name" value="HTHLUXR"/>
</dbReference>
<proteinExistence type="predicted"/>
<gene>
    <name evidence="5" type="ORF">KK137_02085</name>
</gene>
<dbReference type="SUPFAM" id="SSF52172">
    <property type="entry name" value="CheY-like"/>
    <property type="match status" value="1"/>
</dbReference>
<dbReference type="SMART" id="SM00421">
    <property type="entry name" value="HTH_LUXR"/>
    <property type="match status" value="1"/>
</dbReference>
<evidence type="ECO:0000313" key="5">
    <source>
        <dbReference type="EMBL" id="MBT2133111.1"/>
    </source>
</evidence>
<sequence>MKRTTLHIVGGDSRSRAEQARIAFALGHHAEVYSEFEELVDRPPNEGIIIAADDGEAGMTGSLIKKFGEHGIWLPVVVASDEPKIERAVSAIKAGAIDYLTLPLEMGSFVRRLAGIIAESREYSERRRREVFARRSIAMLSRREHEVLELLSAGRSNREIGSLLDISPRTVEIHRGNMMTKLAAGHIADAIRLWLDAQFELPATLPANANDDIKIDQAVVAGRIRSKRTTARALREAHRQRQ</sequence>
<dbReference type="InterPro" id="IPR011006">
    <property type="entry name" value="CheY-like_superfamily"/>
</dbReference>
<dbReference type="CDD" id="cd06170">
    <property type="entry name" value="LuxR_C_like"/>
    <property type="match status" value="1"/>
</dbReference>
<evidence type="ECO:0000259" key="4">
    <source>
        <dbReference type="PROSITE" id="PS50043"/>
    </source>
</evidence>
<dbReference type="PROSITE" id="PS00622">
    <property type="entry name" value="HTH_LUXR_1"/>
    <property type="match status" value="1"/>
</dbReference>
<keyword evidence="1" id="KW-0805">Transcription regulation</keyword>
<keyword evidence="3" id="KW-0804">Transcription</keyword>
<dbReference type="InterPro" id="IPR016032">
    <property type="entry name" value="Sig_transdc_resp-reg_C-effctor"/>
</dbReference>
<evidence type="ECO:0000256" key="3">
    <source>
        <dbReference type="ARBA" id="ARBA00023163"/>
    </source>
</evidence>
<dbReference type="InterPro" id="IPR036388">
    <property type="entry name" value="WH-like_DNA-bd_sf"/>
</dbReference>
<comment type="caution">
    <text evidence="5">The sequence shown here is derived from an EMBL/GenBank/DDBJ whole genome shotgun (WGS) entry which is preliminary data.</text>
</comment>
<name>A0ABS5W0W8_9SPHN</name>
<accession>A0ABS5W0W8</accession>
<dbReference type="InterPro" id="IPR000792">
    <property type="entry name" value="Tscrpt_reg_LuxR_C"/>
</dbReference>
<dbReference type="PANTHER" id="PTHR44688">
    <property type="entry name" value="DNA-BINDING TRANSCRIPTIONAL ACTIVATOR DEVR_DOSR"/>
    <property type="match status" value="1"/>
</dbReference>
<dbReference type="Gene3D" id="3.40.50.2300">
    <property type="match status" value="1"/>
</dbReference>
<dbReference type="SUPFAM" id="SSF46894">
    <property type="entry name" value="C-terminal effector domain of the bipartite response regulators"/>
    <property type="match status" value="1"/>
</dbReference>
<keyword evidence="6" id="KW-1185">Reference proteome</keyword>
<dbReference type="Gene3D" id="1.10.10.10">
    <property type="entry name" value="Winged helix-like DNA-binding domain superfamily/Winged helix DNA-binding domain"/>
    <property type="match status" value="1"/>
</dbReference>
<evidence type="ECO:0000256" key="1">
    <source>
        <dbReference type="ARBA" id="ARBA00023015"/>
    </source>
</evidence>
<reference evidence="5 6" key="1">
    <citation type="submission" date="2021-05" db="EMBL/GenBank/DDBJ databases">
        <title>Croceibacterium sp. LX-88 genome sequence.</title>
        <authorList>
            <person name="Luo X."/>
        </authorList>
    </citation>
    <scope>NUCLEOTIDE SEQUENCE [LARGE SCALE GENOMIC DNA]</scope>
    <source>
        <strain evidence="5 6">LX-88</strain>
    </source>
</reference>
<dbReference type="PROSITE" id="PS50043">
    <property type="entry name" value="HTH_LUXR_2"/>
    <property type="match status" value="1"/>
</dbReference>
<dbReference type="RefSeq" id="WP_214534393.1">
    <property type="nucleotide sequence ID" value="NZ_JAHFVK010000001.1"/>
</dbReference>
<dbReference type="Pfam" id="PF00196">
    <property type="entry name" value="GerE"/>
    <property type="match status" value="1"/>
</dbReference>
<protein>
    <submittedName>
        <fullName evidence="5">Helix-turn-helix transcriptional regulator</fullName>
    </submittedName>
</protein>
<dbReference type="Proteomes" id="UP000811255">
    <property type="component" value="Unassembled WGS sequence"/>
</dbReference>
<organism evidence="5 6">
    <name type="scientific">Croceibacterium selenioxidans</name>
    <dbReference type="NCBI Taxonomy" id="2838833"/>
    <lineage>
        <taxon>Bacteria</taxon>
        <taxon>Pseudomonadati</taxon>
        <taxon>Pseudomonadota</taxon>
        <taxon>Alphaproteobacteria</taxon>
        <taxon>Sphingomonadales</taxon>
        <taxon>Erythrobacteraceae</taxon>
        <taxon>Croceibacterium</taxon>
    </lineage>
</organism>
<keyword evidence="2" id="KW-0238">DNA-binding</keyword>